<proteinExistence type="predicted"/>
<protein>
    <recommendedName>
        <fullName evidence="3">Twin-arginine translocation signal domain-containing protein</fullName>
    </recommendedName>
</protein>
<name>A0ABD5Z347_9EURY</name>
<dbReference type="AlphaFoldDB" id="A0ABD5Z347"/>
<dbReference type="RefSeq" id="WP_279529597.1">
    <property type="nucleotide sequence ID" value="NZ_CP122312.1"/>
</dbReference>
<accession>A0ABD5Z347</accession>
<comment type="caution">
    <text evidence="1">The sequence shown here is derived from an EMBL/GenBank/DDBJ whole genome shotgun (WGS) entry which is preliminary data.</text>
</comment>
<evidence type="ECO:0008006" key="3">
    <source>
        <dbReference type="Google" id="ProtNLM"/>
    </source>
</evidence>
<keyword evidence="2" id="KW-1185">Reference proteome</keyword>
<sequence>MTDSSSPTRRGFLAAVGGTALAGCSSLDGLTGDSKPTVSMYRLHDITDDNASEPIVVRTLPVAIEQALLHKRLNRVSDLLERVPIPLSQAQIPNGVIREHLLGAADEATTYSHNARSAQSRFMALQHLSHARENARYVAAGWAYVEHDRTESELQSEYEQAVSDARSLEQSIEYRGDDPVRAALVYSHLERNLEIVLDYSEPHVYESSPLLTVAEWGEHAESARARTDDTQYLYDQYTASLPKGASNVKDTLTTAAETLAAQLQQKRTALPPEPNEYNEGPGPRVSYRLRDRADSSARDVAEPIGPARAVTTAVEGFTNFAAYEQVRTNLEKDTDAYRIQNASDVREIRDQALASIRTALKESPRPALARPVLADAAMSVAYADKSLARHNGEVRAARLYDPLRQYITATARAQNVSTACQQVLDALN</sequence>
<dbReference type="EMBL" id="JBHTAR010000011">
    <property type="protein sequence ID" value="MFC7199670.1"/>
    <property type="molecule type" value="Genomic_DNA"/>
</dbReference>
<evidence type="ECO:0000313" key="1">
    <source>
        <dbReference type="EMBL" id="MFC7199670.1"/>
    </source>
</evidence>
<dbReference type="Proteomes" id="UP001596447">
    <property type="component" value="Unassembled WGS sequence"/>
</dbReference>
<organism evidence="1 2">
    <name type="scientific">Halospeciosus flavus</name>
    <dbReference type="NCBI Taxonomy" id="3032283"/>
    <lineage>
        <taxon>Archaea</taxon>
        <taxon>Methanobacteriati</taxon>
        <taxon>Methanobacteriota</taxon>
        <taxon>Stenosarchaea group</taxon>
        <taxon>Halobacteria</taxon>
        <taxon>Halobacteriales</taxon>
        <taxon>Halobacteriaceae</taxon>
        <taxon>Halospeciosus</taxon>
    </lineage>
</organism>
<gene>
    <name evidence="1" type="ORF">ACFQJ9_09635</name>
</gene>
<evidence type="ECO:0000313" key="2">
    <source>
        <dbReference type="Proteomes" id="UP001596447"/>
    </source>
</evidence>
<reference evidence="1 2" key="1">
    <citation type="journal article" date="2019" name="Int. J. Syst. Evol. Microbiol.">
        <title>The Global Catalogue of Microorganisms (GCM) 10K type strain sequencing project: providing services to taxonomists for standard genome sequencing and annotation.</title>
        <authorList>
            <consortium name="The Broad Institute Genomics Platform"/>
            <consortium name="The Broad Institute Genome Sequencing Center for Infectious Disease"/>
            <person name="Wu L."/>
            <person name="Ma J."/>
        </authorList>
    </citation>
    <scope>NUCLEOTIDE SEQUENCE [LARGE SCALE GENOMIC DNA]</scope>
    <source>
        <strain evidence="1 2">XZGYJ-43</strain>
    </source>
</reference>